<dbReference type="PROSITE" id="PS51257">
    <property type="entry name" value="PROKAR_LIPOPROTEIN"/>
    <property type="match status" value="1"/>
</dbReference>
<dbReference type="EMBL" id="FNQF01000002">
    <property type="protein sequence ID" value="SDZ86601.1"/>
    <property type="molecule type" value="Genomic_DNA"/>
</dbReference>
<feature type="chain" id="PRO_5011730989" evidence="1">
    <location>
        <begin position="20"/>
        <end position="147"/>
    </location>
</feature>
<dbReference type="Gene3D" id="3.40.1420.30">
    <property type="match status" value="1"/>
</dbReference>
<feature type="domain" description="Putative beta-lactamase-inhibitor-like PepSY-like" evidence="2">
    <location>
        <begin position="91"/>
        <end position="144"/>
    </location>
</feature>
<dbReference type="STRING" id="908615.SAMN05421540_1025"/>
<dbReference type="InterPro" id="IPR021533">
    <property type="entry name" value="PepSY-like"/>
</dbReference>
<keyword evidence="4" id="KW-1185">Reference proteome</keyword>
<evidence type="ECO:0000313" key="3">
    <source>
        <dbReference type="EMBL" id="SDZ86601.1"/>
    </source>
</evidence>
<reference evidence="3 4" key="1">
    <citation type="submission" date="2016-10" db="EMBL/GenBank/DDBJ databases">
        <authorList>
            <person name="de Groot N.N."/>
        </authorList>
    </citation>
    <scope>NUCLEOTIDE SEQUENCE [LARGE SCALE GENOMIC DNA]</scope>
    <source>
        <strain evidence="3 4">DSM 23581</strain>
    </source>
</reference>
<accession>A0A1H3WIH4</accession>
<dbReference type="RefSeq" id="WP_093238832.1">
    <property type="nucleotide sequence ID" value="NZ_FNQF01000002.1"/>
</dbReference>
<dbReference type="SUPFAM" id="SSF160574">
    <property type="entry name" value="BT0923-like"/>
    <property type="match status" value="1"/>
</dbReference>
<evidence type="ECO:0000256" key="1">
    <source>
        <dbReference type="SAM" id="SignalP"/>
    </source>
</evidence>
<protein>
    <submittedName>
        <fullName evidence="3">Putative beta-lactamase-inhibitor-like, PepSY-like</fullName>
    </submittedName>
</protein>
<feature type="signal peptide" evidence="1">
    <location>
        <begin position="1"/>
        <end position="19"/>
    </location>
</feature>
<proteinExistence type="predicted"/>
<evidence type="ECO:0000259" key="2">
    <source>
        <dbReference type="Pfam" id="PF11396"/>
    </source>
</evidence>
<sequence length="147" mass="16875">MKKITLLLCAILVTFTSCSDDDDNTNQVLLTESEIPTAITTYVNTYFADNTIDRAVKDMDNNTIEYDIYLSGNFTLEFNADYEIIDIDGVTALPDSVIPPAILIYVNENYPQQFIRGWELEMDYQQVELNNNIELEFTMTGEFIRID</sequence>
<dbReference type="Pfam" id="PF11396">
    <property type="entry name" value="PepSY_like"/>
    <property type="match status" value="2"/>
</dbReference>
<organism evidence="3 4">
    <name type="scientific">Psychroflexus halocasei</name>
    <dbReference type="NCBI Taxonomy" id="908615"/>
    <lineage>
        <taxon>Bacteria</taxon>
        <taxon>Pseudomonadati</taxon>
        <taxon>Bacteroidota</taxon>
        <taxon>Flavobacteriia</taxon>
        <taxon>Flavobacteriales</taxon>
        <taxon>Flavobacteriaceae</taxon>
        <taxon>Psychroflexus</taxon>
    </lineage>
</organism>
<gene>
    <name evidence="3" type="ORF">SAMN05421540_1025</name>
</gene>
<name>A0A1H3WIH4_9FLAO</name>
<dbReference type="AlphaFoldDB" id="A0A1H3WIH4"/>
<dbReference type="Proteomes" id="UP000198820">
    <property type="component" value="Unassembled WGS sequence"/>
</dbReference>
<keyword evidence="1" id="KW-0732">Signal</keyword>
<feature type="domain" description="Putative beta-lactamase-inhibitor-like PepSY-like" evidence="2">
    <location>
        <begin position="30"/>
        <end position="85"/>
    </location>
</feature>
<evidence type="ECO:0000313" key="4">
    <source>
        <dbReference type="Proteomes" id="UP000198820"/>
    </source>
</evidence>